<evidence type="ECO:0000256" key="5">
    <source>
        <dbReference type="SAM" id="Phobius"/>
    </source>
</evidence>
<proteinExistence type="predicted"/>
<feature type="transmembrane region" description="Helical" evidence="5">
    <location>
        <begin position="58"/>
        <end position="82"/>
    </location>
</feature>
<sequence>MKVNETIIKSVRCVFVLIWFHGYLAVKRSPFSIANFVLTPLSILFFIYIFGGARAATYGLIGGVLSVTVSSSIIVETDAAFARIVLRIQDMFVASPVAPAEYAVGLALSELMNGIVGIALFLILLVRQAHTSAFGLSMVLASLFLVWACVTSLGFLISSFARDVRDLWVYSPIITILLSFVPPVYYPISVLPSFVRPLAFLSPTTYAAQVMRITSGLATGNAQVYLGALSLYTLVLVLLASKRVKWRTS</sequence>
<feature type="domain" description="ABC transmembrane type-2" evidence="6">
    <location>
        <begin position="26"/>
        <end position="247"/>
    </location>
</feature>
<evidence type="ECO:0000256" key="2">
    <source>
        <dbReference type="ARBA" id="ARBA00022692"/>
    </source>
</evidence>
<dbReference type="PANTHER" id="PTHR43229:SF3">
    <property type="entry name" value="ABC-TYPE MULTIDRUG TRANSPORT SYSTEM, PERMEASE COMPONENT"/>
    <property type="match status" value="1"/>
</dbReference>
<dbReference type="PROSITE" id="PS51012">
    <property type="entry name" value="ABC_TM2"/>
    <property type="match status" value="1"/>
</dbReference>
<keyword evidence="4 5" id="KW-0472">Membrane</keyword>
<dbReference type="Pfam" id="PF01061">
    <property type="entry name" value="ABC2_membrane"/>
    <property type="match status" value="1"/>
</dbReference>
<name>A0A2R6ABP6_9ARCH</name>
<reference evidence="7 8" key="1">
    <citation type="submission" date="2017-04" db="EMBL/GenBank/DDBJ databases">
        <title>Novel microbial lineages endemic to geothermal iron-oxide mats fill important gaps in the evolutionary history of Archaea.</title>
        <authorList>
            <person name="Jay Z.J."/>
            <person name="Beam J.P."/>
            <person name="Dlakic M."/>
            <person name="Rusch D.B."/>
            <person name="Kozubal M.A."/>
            <person name="Inskeep W.P."/>
        </authorList>
    </citation>
    <scope>NUCLEOTIDE SEQUENCE [LARGE SCALE GENOMIC DNA]</scope>
    <source>
        <strain evidence="7">OSP_D</strain>
    </source>
</reference>
<evidence type="ECO:0000313" key="8">
    <source>
        <dbReference type="Proteomes" id="UP000240880"/>
    </source>
</evidence>
<evidence type="ECO:0000256" key="4">
    <source>
        <dbReference type="ARBA" id="ARBA00023136"/>
    </source>
</evidence>
<evidence type="ECO:0000256" key="3">
    <source>
        <dbReference type="ARBA" id="ARBA00022989"/>
    </source>
</evidence>
<evidence type="ECO:0000259" key="6">
    <source>
        <dbReference type="PROSITE" id="PS51012"/>
    </source>
</evidence>
<comment type="subcellular location">
    <subcellularLocation>
        <location evidence="1">Membrane</location>
        <topology evidence="1">Multi-pass membrane protein</topology>
    </subcellularLocation>
</comment>
<feature type="transmembrane region" description="Helical" evidence="5">
    <location>
        <begin position="167"/>
        <end position="186"/>
    </location>
</feature>
<dbReference type="GO" id="GO:0140359">
    <property type="term" value="F:ABC-type transporter activity"/>
    <property type="evidence" value="ECO:0007669"/>
    <property type="project" value="InterPro"/>
</dbReference>
<feature type="transmembrane region" description="Helical" evidence="5">
    <location>
        <begin position="7"/>
        <end position="26"/>
    </location>
</feature>
<dbReference type="AlphaFoldDB" id="A0A2R6ABP6"/>
<gene>
    <name evidence="7" type="ORF">B9Q01_03450</name>
</gene>
<feature type="transmembrane region" description="Helical" evidence="5">
    <location>
        <begin position="138"/>
        <end position="161"/>
    </location>
</feature>
<evidence type="ECO:0000313" key="7">
    <source>
        <dbReference type="EMBL" id="PSN83759.1"/>
    </source>
</evidence>
<feature type="transmembrane region" description="Helical" evidence="5">
    <location>
        <begin position="102"/>
        <end position="126"/>
    </location>
</feature>
<comment type="caution">
    <text evidence="7">The sequence shown here is derived from an EMBL/GenBank/DDBJ whole genome shotgun (WGS) entry which is preliminary data.</text>
</comment>
<feature type="transmembrane region" description="Helical" evidence="5">
    <location>
        <begin position="32"/>
        <end position="51"/>
    </location>
</feature>
<accession>A0A2R6ABP6</accession>
<dbReference type="Proteomes" id="UP000240880">
    <property type="component" value="Unassembled WGS sequence"/>
</dbReference>
<protein>
    <recommendedName>
        <fullName evidence="6">ABC transmembrane type-2 domain-containing protein</fullName>
    </recommendedName>
</protein>
<dbReference type="PANTHER" id="PTHR43229">
    <property type="entry name" value="NODULATION PROTEIN J"/>
    <property type="match status" value="1"/>
</dbReference>
<dbReference type="GO" id="GO:0016020">
    <property type="term" value="C:membrane"/>
    <property type="evidence" value="ECO:0007669"/>
    <property type="project" value="UniProtKB-SubCell"/>
</dbReference>
<evidence type="ECO:0000256" key="1">
    <source>
        <dbReference type="ARBA" id="ARBA00004141"/>
    </source>
</evidence>
<keyword evidence="3 5" id="KW-1133">Transmembrane helix</keyword>
<dbReference type="InterPro" id="IPR051784">
    <property type="entry name" value="Nod_factor_ABC_transporter"/>
</dbReference>
<dbReference type="EMBL" id="NEXC01000015">
    <property type="protein sequence ID" value="PSN83759.1"/>
    <property type="molecule type" value="Genomic_DNA"/>
</dbReference>
<feature type="transmembrane region" description="Helical" evidence="5">
    <location>
        <begin position="224"/>
        <end position="241"/>
    </location>
</feature>
<dbReference type="InterPro" id="IPR047817">
    <property type="entry name" value="ABC2_TM_bact-type"/>
</dbReference>
<dbReference type="InterPro" id="IPR013525">
    <property type="entry name" value="ABC2_TM"/>
</dbReference>
<keyword evidence="2 5" id="KW-0812">Transmembrane</keyword>
<organism evidence="7 8">
    <name type="scientific">Candidatus Marsarchaeota G1 archaeon OSP_D</name>
    <dbReference type="NCBI Taxonomy" id="1978155"/>
    <lineage>
        <taxon>Archaea</taxon>
        <taxon>Candidatus Marsarchaeota</taxon>
        <taxon>Candidatus Marsarchaeota group 1</taxon>
    </lineage>
</organism>